<dbReference type="Pfam" id="PF00612">
    <property type="entry name" value="IQ"/>
    <property type="match status" value="2"/>
</dbReference>
<organism evidence="16 17">
    <name type="scientific">Heracleum sosnowskyi</name>
    <dbReference type="NCBI Taxonomy" id="360622"/>
    <lineage>
        <taxon>Eukaryota</taxon>
        <taxon>Viridiplantae</taxon>
        <taxon>Streptophyta</taxon>
        <taxon>Embryophyta</taxon>
        <taxon>Tracheophyta</taxon>
        <taxon>Spermatophyta</taxon>
        <taxon>Magnoliopsida</taxon>
        <taxon>eudicotyledons</taxon>
        <taxon>Gunneridae</taxon>
        <taxon>Pentapetalae</taxon>
        <taxon>asterids</taxon>
        <taxon>campanulids</taxon>
        <taxon>Apiales</taxon>
        <taxon>Apiaceae</taxon>
        <taxon>Apioideae</taxon>
        <taxon>apioid superclade</taxon>
        <taxon>Tordylieae</taxon>
        <taxon>Tordyliinae</taxon>
        <taxon>Heracleum</taxon>
    </lineage>
</organism>
<dbReference type="Pfam" id="PF02736">
    <property type="entry name" value="Myosin_N"/>
    <property type="match status" value="1"/>
</dbReference>
<dbReference type="PANTHER" id="PTHR13140">
    <property type="entry name" value="MYOSIN"/>
    <property type="match status" value="1"/>
</dbReference>
<feature type="compositionally biased region" description="Basic and acidic residues" evidence="12">
    <location>
        <begin position="1323"/>
        <end position="1340"/>
    </location>
</feature>
<evidence type="ECO:0000259" key="15">
    <source>
        <dbReference type="PROSITE" id="PS51844"/>
    </source>
</evidence>
<dbReference type="Gene3D" id="1.20.58.530">
    <property type="match status" value="1"/>
</dbReference>
<evidence type="ECO:0000313" key="17">
    <source>
        <dbReference type="Proteomes" id="UP001237642"/>
    </source>
</evidence>
<reference evidence="16" key="2">
    <citation type="submission" date="2023-05" db="EMBL/GenBank/DDBJ databases">
        <authorList>
            <person name="Schelkunov M.I."/>
        </authorList>
    </citation>
    <scope>NUCLEOTIDE SEQUENCE</scope>
    <source>
        <strain evidence="16">Hsosn_3</strain>
        <tissue evidence="16">Leaf</tissue>
    </source>
</reference>
<feature type="compositionally biased region" description="Basic and acidic residues" evidence="12">
    <location>
        <begin position="1071"/>
        <end position="1080"/>
    </location>
</feature>
<feature type="domain" description="Myosin motor" evidence="14">
    <location>
        <begin position="62"/>
        <end position="736"/>
    </location>
</feature>
<dbReference type="InterPro" id="IPR036961">
    <property type="entry name" value="Kinesin_motor_dom_sf"/>
</dbReference>
<dbReference type="GO" id="GO:0016459">
    <property type="term" value="C:myosin complex"/>
    <property type="evidence" value="ECO:0007669"/>
    <property type="project" value="UniProtKB-KW"/>
</dbReference>
<evidence type="ECO:0000256" key="10">
    <source>
        <dbReference type="PROSITE-ProRule" id="PRU00782"/>
    </source>
</evidence>
<dbReference type="Pfam" id="PF01843">
    <property type="entry name" value="DIL"/>
    <property type="match status" value="1"/>
</dbReference>
<dbReference type="InterPro" id="IPR000048">
    <property type="entry name" value="IQ_motif_EF-hand-BS"/>
</dbReference>
<evidence type="ECO:0000256" key="11">
    <source>
        <dbReference type="SAM" id="Coils"/>
    </source>
</evidence>
<accession>A0AAD8MG53</accession>
<dbReference type="SMART" id="SM00242">
    <property type="entry name" value="MYSc"/>
    <property type="match status" value="1"/>
</dbReference>
<dbReference type="Proteomes" id="UP001237642">
    <property type="component" value="Unassembled WGS sequence"/>
</dbReference>
<dbReference type="GO" id="GO:0000146">
    <property type="term" value="F:microfilament motor activity"/>
    <property type="evidence" value="ECO:0007669"/>
    <property type="project" value="TreeGrafter"/>
</dbReference>
<dbReference type="GO" id="GO:0016020">
    <property type="term" value="C:membrane"/>
    <property type="evidence" value="ECO:0007669"/>
    <property type="project" value="TreeGrafter"/>
</dbReference>
<keyword evidence="7 10" id="KW-0518">Myosin</keyword>
<evidence type="ECO:0000256" key="1">
    <source>
        <dbReference type="ARBA" id="ARBA00008049"/>
    </source>
</evidence>
<dbReference type="InterPro" id="IPR001609">
    <property type="entry name" value="Myosin_head_motor_dom-like"/>
</dbReference>
<dbReference type="Gene3D" id="1.10.10.820">
    <property type="match status" value="1"/>
</dbReference>
<evidence type="ECO:0000256" key="4">
    <source>
        <dbReference type="ARBA" id="ARBA00022840"/>
    </source>
</evidence>
<dbReference type="GO" id="GO:0005737">
    <property type="term" value="C:cytoplasm"/>
    <property type="evidence" value="ECO:0007669"/>
    <property type="project" value="TreeGrafter"/>
</dbReference>
<gene>
    <name evidence="16" type="ORF">POM88_030893</name>
</gene>
<dbReference type="PANTHER" id="PTHR13140:SF753">
    <property type="entry name" value="MYOSIN-9-LIKE"/>
    <property type="match status" value="1"/>
</dbReference>
<dbReference type="PROSITE" id="PS51456">
    <property type="entry name" value="MYOSIN_MOTOR"/>
    <property type="match status" value="1"/>
</dbReference>
<dbReference type="PROSITE" id="PS51844">
    <property type="entry name" value="SH3_LIKE"/>
    <property type="match status" value="1"/>
</dbReference>
<evidence type="ECO:0000259" key="14">
    <source>
        <dbReference type="PROSITE" id="PS51456"/>
    </source>
</evidence>
<evidence type="ECO:0000256" key="12">
    <source>
        <dbReference type="SAM" id="MobiDB-lite"/>
    </source>
</evidence>
<keyword evidence="3 10" id="KW-0547">Nucleotide-binding</keyword>
<evidence type="ECO:0000256" key="8">
    <source>
        <dbReference type="ARBA" id="ARBA00023175"/>
    </source>
</evidence>
<dbReference type="Gene3D" id="3.40.850.10">
    <property type="entry name" value="Kinesin motor domain"/>
    <property type="match status" value="1"/>
</dbReference>
<dbReference type="InterPro" id="IPR002710">
    <property type="entry name" value="Dilute_dom"/>
</dbReference>
<dbReference type="FunFam" id="1.10.10.820:FF:000001">
    <property type="entry name" value="Myosin heavy chain"/>
    <property type="match status" value="1"/>
</dbReference>
<feature type="binding site" evidence="10">
    <location>
        <begin position="156"/>
        <end position="163"/>
    </location>
    <ligand>
        <name>ATP</name>
        <dbReference type="ChEBI" id="CHEBI:30616"/>
    </ligand>
</feature>
<keyword evidence="4 10" id="KW-0067">ATP-binding</keyword>
<dbReference type="SUPFAM" id="SSF52540">
    <property type="entry name" value="P-loop containing nucleoside triphosphate hydrolases"/>
    <property type="match status" value="2"/>
</dbReference>
<dbReference type="PROSITE" id="PS50096">
    <property type="entry name" value="IQ"/>
    <property type="match status" value="4"/>
</dbReference>
<dbReference type="InterPro" id="IPR027417">
    <property type="entry name" value="P-loop_NTPase"/>
</dbReference>
<evidence type="ECO:0000313" key="16">
    <source>
        <dbReference type="EMBL" id="KAK1374700.1"/>
    </source>
</evidence>
<dbReference type="SMART" id="SM00015">
    <property type="entry name" value="IQ"/>
    <property type="match status" value="5"/>
</dbReference>
<evidence type="ECO:0000256" key="2">
    <source>
        <dbReference type="ARBA" id="ARBA00022737"/>
    </source>
</evidence>
<name>A0AAD8MG53_9APIA</name>
<feature type="region of interest" description="Disordered" evidence="12">
    <location>
        <begin position="1071"/>
        <end position="1093"/>
    </location>
</feature>
<sequence length="1757" mass="198991">MDTPDNIFVGARVWVENPAVVWIDGQVTKINGKEIEVKTSNGATVVANKSSIFSKDEDAPSAGVDDMTKLSYLHEPGVLQNLATRYQHDEIYTYTGSILIAINPFQKLNHLYDGNMMEQYKGAPFGELSPHVFAIADAAFRAMVNEGKSNSILVSGESGAGKTETTKMLMHYLAYLGGHKQTEGRSVEEQVLESNPVLEAFGNAKTVRNNNSSRFGKFVEIQFDTRGKISGAAIRTYLLERSRVCQISDPERNYHCFYLLCAAPSEEVEKYKLGDPKSFHYLNQSKCYELVGVNDTEEYLATRRAMNVVGISEVEQEAIFRVVAAILHLGNIEFSKGKETDSSILKDENSKFHLRTTVELLMCDHHALEDALLKRVMVTPEEVIKRSLDPEAATVGRDGLAKTLYSRLFDWLVNKINKSIGQDPNSKSLIGVLDIYGFESFKSNSFEQFCINYTNEKLQQHFNQHVFKMEQEEYTKEAINWSYIEFVDNQDVLELIEKKPGGIVALLDEACMFPKSTHETFSTKLYATFKANKRFIKPKLSRTDFIISHYAGEVQYQSDLFLDKNKDYVVPEHQDLLSASKCCFVAGLFPPLPEETTKSSSKSSKFSSIGSRFKAQLQQLMETLNSTEPHYIRCVKPNNLLKPAVFENVNIIQQLRCGGVLEAIRISCAGYPTRKTFFDFLSRFSFLAPEIMDGNLDETTSCEKILEKAGLTGYQIGKTKVFLRAGQMADLDARRVLKLSSSAKFIQRKIRAYLTRKYFRSIVFASVALQAFCRGSNAMQMFGNLKKEAASVKIQTKRRGNSARRAFNRLRYSVVLIQTSLRTMAARKEFKYRREMKASILIQSRWRGHRDFAYYRKLIRASIFTQCRWRVRVAKLELRKLKMEARETGALKEAKDKLEKQVEDLKLCLQMEKRQRTDLEEEKGQEIAKLQDSLKALQSKFDETNALLVKERENAQSKSEEASATVKETPVLTDLEEEKGQEIAKLQDSLKALQSKFDETNALLVKERENAQKERENAQSTSEEASATVKETPVQTDLEEEKGQEIAKLQDSLKALQSKFDETNALLVKERENAQSKSEEASATVKETPVPVKDSKKIEELSAEVETLKITVPVEDSKKDEELCGEVETLKSPVPVEDYKKYEELSGEVETLKSPVHVEDSKKDEELSAEVETLKDPVPVEVSKRVEELSAEVETLKASRQSDKDRADEFERKYHEAVQSSETKSQKLQETEMKIHQLQESLNRLEEKLADRESEDKVFRHQALSTAQNNMVLADLEAENKALRQQVLQMGQSHKLLSGRSRSVIQRGESLNAIDVPSPSVQEMREHADVKDSPQKANNEKEQEYQDLLIRCISQDLGFNKGRPVAACIIYKCLRHWGSFEVEKTSIFERIIQTISQAIETSEGNETLAYWMSNASTLVLLLQRTLKASVASAMTPKYRRSPSLFGRMTKSFRGIPLGSSLSFSSVDLATGLDTLHQVEAKYPALLFKQQLTACVEKIYGMIRDNLKKEISPLLGLCIQAPRISRTNLLKGTARALANAAAQEILVSHWQGIAKRFENFLNMLKSNHVPSYIVRKVFTHIFSFINVQLFNSLLLRRECCSFSNGEYVRSGLAELERWCYNATDEYAGSAWDELKHIRQAIGFLVIHQKPQKTLDEISNELCPVLSMQQLYRISTMYWDDKYSTQSLSPDVISSMRALMAEDSNNAVSSSFLLDDDSSIPFSVNELSRSMVQIDIADVEPPPLIRESSGFSFLSPSAK</sequence>
<comment type="caution">
    <text evidence="16">The sequence shown here is derived from an EMBL/GenBank/DDBJ whole genome shotgun (WGS) entry which is preliminary data.</text>
</comment>
<reference evidence="16" key="1">
    <citation type="submission" date="2023-02" db="EMBL/GenBank/DDBJ databases">
        <title>Genome of toxic invasive species Heracleum sosnowskyi carries increased number of genes despite the absence of recent whole-genome duplications.</title>
        <authorList>
            <person name="Schelkunov M."/>
            <person name="Shtratnikova V."/>
            <person name="Makarenko M."/>
            <person name="Klepikova A."/>
            <person name="Omelchenko D."/>
            <person name="Novikova G."/>
            <person name="Obukhova E."/>
            <person name="Bogdanov V."/>
            <person name="Penin A."/>
            <person name="Logacheva M."/>
        </authorList>
    </citation>
    <scope>NUCLEOTIDE SEQUENCE</scope>
    <source>
        <strain evidence="16">Hsosn_3</strain>
        <tissue evidence="16">Leaf</tissue>
    </source>
</reference>
<dbReference type="FunFam" id="1.20.58.530:FF:000002">
    <property type="entry name" value="Class V myosin"/>
    <property type="match status" value="1"/>
</dbReference>
<dbReference type="Gene3D" id="6.20.240.20">
    <property type="match status" value="1"/>
</dbReference>
<comment type="similarity">
    <text evidence="1">Belongs to the TRAFAC class myosin-kinesin ATPase superfamily. Myosin family. Plant myosin class XI subfamily.</text>
</comment>
<dbReference type="InterPro" id="IPR037975">
    <property type="entry name" value="MyosinXI_CBD"/>
</dbReference>
<keyword evidence="2" id="KW-0677">Repeat</keyword>
<dbReference type="PRINTS" id="PR00193">
    <property type="entry name" value="MYOSINHEAVY"/>
</dbReference>
<dbReference type="Pfam" id="PF00063">
    <property type="entry name" value="Myosin_head"/>
    <property type="match status" value="1"/>
</dbReference>
<proteinExistence type="inferred from homology"/>
<dbReference type="SMART" id="SM01132">
    <property type="entry name" value="DIL"/>
    <property type="match status" value="1"/>
</dbReference>
<dbReference type="PROSITE" id="PS51126">
    <property type="entry name" value="DILUTE"/>
    <property type="match status" value="1"/>
</dbReference>
<evidence type="ECO:0000259" key="13">
    <source>
        <dbReference type="PROSITE" id="PS51126"/>
    </source>
</evidence>
<evidence type="ECO:0000256" key="3">
    <source>
        <dbReference type="ARBA" id="ARBA00022741"/>
    </source>
</evidence>
<dbReference type="GO" id="GO:0005524">
    <property type="term" value="F:ATP binding"/>
    <property type="evidence" value="ECO:0007669"/>
    <property type="project" value="UniProtKB-UniRule"/>
</dbReference>
<feature type="region of interest" description="Actin-binding" evidence="10">
    <location>
        <begin position="617"/>
        <end position="639"/>
    </location>
</feature>
<keyword evidence="9 10" id="KW-0009">Actin-binding</keyword>
<protein>
    <submittedName>
        <fullName evidence="16">IQ motif, EF-hand binding site</fullName>
    </submittedName>
</protein>
<dbReference type="InterPro" id="IPR004009">
    <property type="entry name" value="SH3_Myosin"/>
</dbReference>
<evidence type="ECO:0000256" key="5">
    <source>
        <dbReference type="ARBA" id="ARBA00022860"/>
    </source>
</evidence>
<evidence type="ECO:0000256" key="6">
    <source>
        <dbReference type="ARBA" id="ARBA00023054"/>
    </source>
</evidence>
<feature type="region of interest" description="Disordered" evidence="12">
    <location>
        <begin position="1009"/>
        <end position="1044"/>
    </location>
</feature>
<dbReference type="CDD" id="cd01384">
    <property type="entry name" value="MYSc_Myo11"/>
    <property type="match status" value="1"/>
</dbReference>
<evidence type="ECO:0000256" key="9">
    <source>
        <dbReference type="ARBA" id="ARBA00023203"/>
    </source>
</evidence>
<dbReference type="Gene3D" id="1.20.5.190">
    <property type="match status" value="2"/>
</dbReference>
<dbReference type="EMBL" id="JAUIZM010000007">
    <property type="protein sequence ID" value="KAK1374700.1"/>
    <property type="molecule type" value="Genomic_DNA"/>
</dbReference>
<dbReference type="GO" id="GO:0030048">
    <property type="term" value="P:actin filament-based movement"/>
    <property type="evidence" value="ECO:0007669"/>
    <property type="project" value="UniProtKB-ARBA"/>
</dbReference>
<feature type="domain" description="Dilute" evidence="13">
    <location>
        <begin position="1389"/>
        <end position="1700"/>
    </location>
</feature>
<dbReference type="FunFam" id="1.20.120.720:FF:000011">
    <property type="entry name" value="Myosin 2"/>
    <property type="match status" value="1"/>
</dbReference>
<feature type="region of interest" description="Disordered" evidence="12">
    <location>
        <begin position="1318"/>
        <end position="1340"/>
    </location>
</feature>
<evidence type="ECO:0000256" key="7">
    <source>
        <dbReference type="ARBA" id="ARBA00023123"/>
    </source>
</evidence>
<dbReference type="CDD" id="cd15475">
    <property type="entry name" value="MyosinXI_CBD"/>
    <property type="match status" value="1"/>
</dbReference>
<dbReference type="GO" id="GO:0051015">
    <property type="term" value="F:actin filament binding"/>
    <property type="evidence" value="ECO:0007669"/>
    <property type="project" value="TreeGrafter"/>
</dbReference>
<keyword evidence="8 10" id="KW-0505">Motor protein</keyword>
<dbReference type="Gene3D" id="1.20.120.720">
    <property type="entry name" value="Myosin VI head, motor domain, U50 subdomain"/>
    <property type="match status" value="1"/>
</dbReference>
<dbReference type="InterPro" id="IPR036018">
    <property type="entry name" value="MYSc_Myo11"/>
</dbReference>
<keyword evidence="5" id="KW-0112">Calmodulin-binding</keyword>
<keyword evidence="17" id="KW-1185">Reference proteome</keyword>
<dbReference type="GO" id="GO:0007015">
    <property type="term" value="P:actin filament organization"/>
    <property type="evidence" value="ECO:0007669"/>
    <property type="project" value="InterPro"/>
</dbReference>
<dbReference type="GO" id="GO:0005516">
    <property type="term" value="F:calmodulin binding"/>
    <property type="evidence" value="ECO:0007669"/>
    <property type="project" value="UniProtKB-KW"/>
</dbReference>
<keyword evidence="6 11" id="KW-0175">Coiled coil</keyword>
<feature type="coiled-coil region" evidence="11">
    <location>
        <begin position="1186"/>
        <end position="1293"/>
    </location>
</feature>
<feature type="domain" description="Myosin N-terminal SH3-like" evidence="15">
    <location>
        <begin position="8"/>
        <end position="57"/>
    </location>
</feature>